<keyword evidence="9" id="KW-1185">Reference proteome</keyword>
<dbReference type="Pfam" id="PF08340">
    <property type="entry name" value="YicC-like_C"/>
    <property type="match status" value="1"/>
</dbReference>
<accession>A0A7Y9IUY5</accession>
<dbReference type="Proteomes" id="UP000542125">
    <property type="component" value="Unassembled WGS sequence"/>
</dbReference>
<dbReference type="NCBIfam" id="TIGR00255">
    <property type="entry name" value="YicC/YloC family endoribonuclease"/>
    <property type="match status" value="1"/>
</dbReference>
<evidence type="ECO:0000256" key="1">
    <source>
        <dbReference type="ARBA" id="ARBA00001968"/>
    </source>
</evidence>
<feature type="domain" description="Endoribonuclease YicC-like N-terminal" evidence="6">
    <location>
        <begin position="1"/>
        <end position="148"/>
    </location>
</feature>
<comment type="caution">
    <text evidence="8">The sequence shown here is derived from an EMBL/GenBank/DDBJ whole genome shotgun (WGS) entry which is preliminary data.</text>
</comment>
<dbReference type="InterPro" id="IPR013551">
    <property type="entry name" value="YicC-like_C"/>
</dbReference>
<comment type="cofactor">
    <cofactor evidence="1">
        <name>a divalent metal cation</name>
        <dbReference type="ChEBI" id="CHEBI:60240"/>
    </cofactor>
</comment>
<evidence type="ECO:0000256" key="2">
    <source>
        <dbReference type="ARBA" id="ARBA00022722"/>
    </source>
</evidence>
<reference evidence="8 9" key="1">
    <citation type="submission" date="2020-07" db="EMBL/GenBank/DDBJ databases">
        <title>Genomic Encyclopedia of Type Strains, Phase IV (KMG-V): Genome sequencing to study the core and pangenomes of soil and plant-associated prokaryotes.</title>
        <authorList>
            <person name="Whitman W."/>
        </authorList>
    </citation>
    <scope>NUCLEOTIDE SEQUENCE [LARGE SCALE GENOMIC DNA]</scope>
    <source>
        <strain evidence="8 9">SAS40</strain>
    </source>
</reference>
<name>A0A7Y9IUY5_9BURK</name>
<protein>
    <submittedName>
        <fullName evidence="8">Uncharacterized protein (TIGR00255 family)</fullName>
    </submittedName>
</protein>
<dbReference type="PANTHER" id="PTHR30636:SF3">
    <property type="entry name" value="UPF0701 PROTEIN YICC"/>
    <property type="match status" value="1"/>
</dbReference>
<dbReference type="Pfam" id="PF03755">
    <property type="entry name" value="YicC-like_N"/>
    <property type="match status" value="1"/>
</dbReference>
<proteinExistence type="inferred from homology"/>
<organism evidence="8 9">
    <name type="scientific">Pigmentiphaga litoralis</name>
    <dbReference type="NCBI Taxonomy" id="516702"/>
    <lineage>
        <taxon>Bacteria</taxon>
        <taxon>Pseudomonadati</taxon>
        <taxon>Pseudomonadota</taxon>
        <taxon>Betaproteobacteria</taxon>
        <taxon>Burkholderiales</taxon>
        <taxon>Alcaligenaceae</taxon>
        <taxon>Pigmentiphaga</taxon>
    </lineage>
</organism>
<evidence type="ECO:0000256" key="4">
    <source>
        <dbReference type="ARBA" id="ARBA00022801"/>
    </source>
</evidence>
<feature type="domain" description="Endoribonuclease YicC-like C-terminal" evidence="7">
    <location>
        <begin position="168"/>
        <end position="301"/>
    </location>
</feature>
<sequence length="301" mass="33257">MTAFGAARADTEQGSLSLELRGVNSRFLDLHFRMPDELRHIEAPLRDLLTRSIARGKIEVRAGIQRRVRNDPDALNMAALEQAAALFRKVQAVVPDAAPPRLSELLAWPGVQGTEESEDTWRDAAMTAAREALAQLHAAREREGERLAGMILDRALQVEDIVKQVDVRMPQLVADYRDKLARKLRDSVETAFPAGFQAITGAELSERLAHEATLFGLRIDVAEELSRLHSHLAELRQLVGGKAGGKADKGSAGKRLDFLFQEMNREANTLGSKAGGLEVTRAAMDLKLLIEQMREQAQNIE</sequence>
<keyword evidence="3" id="KW-0255">Endonuclease</keyword>
<dbReference type="EMBL" id="JACBYR010000001">
    <property type="protein sequence ID" value="NYE83512.1"/>
    <property type="molecule type" value="Genomic_DNA"/>
</dbReference>
<evidence type="ECO:0000256" key="5">
    <source>
        <dbReference type="ARBA" id="ARBA00035648"/>
    </source>
</evidence>
<dbReference type="AlphaFoldDB" id="A0A7Y9IUY5"/>
<comment type="similarity">
    <text evidence="5">Belongs to the YicC/YloC family.</text>
</comment>
<dbReference type="GO" id="GO:0004521">
    <property type="term" value="F:RNA endonuclease activity"/>
    <property type="evidence" value="ECO:0007669"/>
    <property type="project" value="InterPro"/>
</dbReference>
<dbReference type="InterPro" id="IPR013527">
    <property type="entry name" value="YicC-like_N"/>
</dbReference>
<evidence type="ECO:0000313" key="8">
    <source>
        <dbReference type="EMBL" id="NYE83512.1"/>
    </source>
</evidence>
<evidence type="ECO:0000259" key="6">
    <source>
        <dbReference type="Pfam" id="PF03755"/>
    </source>
</evidence>
<dbReference type="PANTHER" id="PTHR30636">
    <property type="entry name" value="UPF0701 PROTEIN YICC"/>
    <property type="match status" value="1"/>
</dbReference>
<keyword evidence="2" id="KW-0540">Nuclease</keyword>
<evidence type="ECO:0000313" key="9">
    <source>
        <dbReference type="Proteomes" id="UP000542125"/>
    </source>
</evidence>
<keyword evidence="4" id="KW-0378">Hydrolase</keyword>
<dbReference type="InterPro" id="IPR005229">
    <property type="entry name" value="YicC/YloC-like"/>
</dbReference>
<dbReference type="GO" id="GO:0016787">
    <property type="term" value="F:hydrolase activity"/>
    <property type="evidence" value="ECO:0007669"/>
    <property type="project" value="UniProtKB-KW"/>
</dbReference>
<evidence type="ECO:0000256" key="3">
    <source>
        <dbReference type="ARBA" id="ARBA00022759"/>
    </source>
</evidence>
<evidence type="ECO:0000259" key="7">
    <source>
        <dbReference type="Pfam" id="PF08340"/>
    </source>
</evidence>
<gene>
    <name evidence="8" type="ORF">FHW18_002783</name>
</gene>